<dbReference type="InterPro" id="IPR026838">
    <property type="entry name" value="YheC/D"/>
</dbReference>
<evidence type="ECO:0000313" key="1">
    <source>
        <dbReference type="EMBL" id="TBL75077.1"/>
    </source>
</evidence>
<dbReference type="OrthoDB" id="7869153at2"/>
<name>A0A4Q9DMP1_9BACL</name>
<dbReference type="EMBL" id="SIRE01000018">
    <property type="protein sequence ID" value="TBL75077.1"/>
    <property type="molecule type" value="Genomic_DNA"/>
</dbReference>
<keyword evidence="2" id="KW-1185">Reference proteome</keyword>
<dbReference type="Gene3D" id="3.30.470.20">
    <property type="entry name" value="ATP-grasp fold, B domain"/>
    <property type="match status" value="1"/>
</dbReference>
<comment type="caution">
    <text evidence="1">The sequence shown here is derived from an EMBL/GenBank/DDBJ whole genome shotgun (WGS) entry which is preliminary data.</text>
</comment>
<sequence>MSGLRQKRYIGIMTSLVPGTIPFMNQSFYRQLILLGAKTGLHVFVFHPRSLDWEQQAVTGFTFNETENAWHKARFPLPELVYDRCFFTNRRQYQEYKEQIGHLSDGKRVRLLGHRLKGKWDVHQMLLAEPELSAYLPETLPYDGIRSLSGWFARHTEAILKPQKGSHGKGILHVRHNPQSGRYFVRGRDRLNHTVERVFERFPTFKRWLDSLISGRSYLIQRYLTLTTERGDAYDVRSLMQKDGTGRWRLTGMAVRCGQRGSITSNLHGGGEAAEIRAFLAGQFGEERSAAITAELEHLSHLLPETLERHHGRLAELGLDLGVDKDGRVWILEVNSKPGRSVFARLQQDKVRYRSLNNPIRYAAFLLNHYEEGFSARKAHYILTRPAFSERKAIGGQS</sequence>
<organism evidence="1 2">
    <name type="scientific">Paenibacillus thalictri</name>
    <dbReference type="NCBI Taxonomy" id="2527873"/>
    <lineage>
        <taxon>Bacteria</taxon>
        <taxon>Bacillati</taxon>
        <taxon>Bacillota</taxon>
        <taxon>Bacilli</taxon>
        <taxon>Bacillales</taxon>
        <taxon>Paenibacillaceae</taxon>
        <taxon>Paenibacillus</taxon>
    </lineage>
</organism>
<evidence type="ECO:0000313" key="2">
    <source>
        <dbReference type="Proteomes" id="UP000293142"/>
    </source>
</evidence>
<proteinExistence type="predicted"/>
<dbReference type="AlphaFoldDB" id="A0A4Q9DMP1"/>
<reference evidence="1 2" key="1">
    <citation type="submission" date="2019-02" db="EMBL/GenBank/DDBJ databases">
        <title>Paenibacillus sp. nov., isolated from surface-sterilized tissue of Thalictrum simplex L.</title>
        <authorList>
            <person name="Tuo L."/>
        </authorList>
    </citation>
    <scope>NUCLEOTIDE SEQUENCE [LARGE SCALE GENOMIC DNA]</scope>
    <source>
        <strain evidence="1 2">N2SHLJ1</strain>
    </source>
</reference>
<gene>
    <name evidence="1" type="ORF">EYB31_24000</name>
</gene>
<protein>
    <submittedName>
        <fullName evidence="1">YheC/YheD family protein</fullName>
    </submittedName>
</protein>
<dbReference type="Proteomes" id="UP000293142">
    <property type="component" value="Unassembled WGS sequence"/>
</dbReference>
<dbReference type="Pfam" id="PF14398">
    <property type="entry name" value="ATPgrasp_YheCD"/>
    <property type="match status" value="1"/>
</dbReference>
<dbReference type="SUPFAM" id="SSF56059">
    <property type="entry name" value="Glutathione synthetase ATP-binding domain-like"/>
    <property type="match status" value="1"/>
</dbReference>
<dbReference type="RefSeq" id="WP_131015973.1">
    <property type="nucleotide sequence ID" value="NZ_SIRE01000018.1"/>
</dbReference>
<accession>A0A4Q9DMP1</accession>